<protein>
    <submittedName>
        <fullName evidence="2">Hormone sensitive</fullName>
    </submittedName>
</protein>
<accession>A0A077ZSX2</accession>
<dbReference type="InParanoid" id="A0A077ZSX2"/>
<proteinExistence type="predicted"/>
<dbReference type="GO" id="GO:0004771">
    <property type="term" value="F:sterol ester esterase activity"/>
    <property type="evidence" value="ECO:0007669"/>
    <property type="project" value="TreeGrafter"/>
</dbReference>
<dbReference type="Pfam" id="PF07859">
    <property type="entry name" value="Abhydrolase_3"/>
    <property type="match status" value="2"/>
</dbReference>
<organism evidence="2 3">
    <name type="scientific">Stylonychia lemnae</name>
    <name type="common">Ciliate</name>
    <dbReference type="NCBI Taxonomy" id="5949"/>
    <lineage>
        <taxon>Eukaryota</taxon>
        <taxon>Sar</taxon>
        <taxon>Alveolata</taxon>
        <taxon>Ciliophora</taxon>
        <taxon>Intramacronucleata</taxon>
        <taxon>Spirotrichea</taxon>
        <taxon>Stichotrichia</taxon>
        <taxon>Sporadotrichida</taxon>
        <taxon>Oxytrichidae</taxon>
        <taxon>Stylonychinae</taxon>
        <taxon>Stylonychia</taxon>
    </lineage>
</organism>
<dbReference type="InterPro" id="IPR013094">
    <property type="entry name" value="AB_hydrolase_3"/>
</dbReference>
<keyword evidence="3" id="KW-1185">Reference proteome</keyword>
<dbReference type="OMA" id="PRYFRCI"/>
<gene>
    <name evidence="2" type="primary">Contig7747.g8256</name>
    <name evidence="2" type="ORF">STYLEM_1951</name>
</gene>
<dbReference type="GO" id="GO:0005829">
    <property type="term" value="C:cytosol"/>
    <property type="evidence" value="ECO:0007669"/>
    <property type="project" value="TreeGrafter"/>
</dbReference>
<dbReference type="InterPro" id="IPR029058">
    <property type="entry name" value="AB_hydrolase_fold"/>
</dbReference>
<evidence type="ECO:0000259" key="1">
    <source>
        <dbReference type="Pfam" id="PF07859"/>
    </source>
</evidence>
<dbReference type="Gene3D" id="3.40.50.1820">
    <property type="entry name" value="alpha/beta hydrolase"/>
    <property type="match status" value="1"/>
</dbReference>
<feature type="domain" description="Alpha/beta hydrolase fold-3" evidence="1">
    <location>
        <begin position="624"/>
        <end position="669"/>
    </location>
</feature>
<dbReference type="EMBL" id="CCKQ01001881">
    <property type="protein sequence ID" value="CDW72983.1"/>
    <property type="molecule type" value="Genomic_DNA"/>
</dbReference>
<evidence type="ECO:0000313" key="3">
    <source>
        <dbReference type="Proteomes" id="UP000039865"/>
    </source>
</evidence>
<feature type="domain" description="Alpha/beta hydrolase fold-3" evidence="1">
    <location>
        <begin position="492"/>
        <end position="613"/>
    </location>
</feature>
<reference evidence="2 3" key="1">
    <citation type="submission" date="2014-06" db="EMBL/GenBank/DDBJ databases">
        <authorList>
            <person name="Swart Estienne"/>
        </authorList>
    </citation>
    <scope>NUCLEOTIDE SEQUENCE [LARGE SCALE GENOMIC DNA]</scope>
    <source>
        <strain evidence="2 3">130c</strain>
    </source>
</reference>
<dbReference type="PANTHER" id="PTHR23025:SF3">
    <property type="entry name" value="HORMONE-SENSITIVE LIPASE"/>
    <property type="match status" value="1"/>
</dbReference>
<sequence>MRLVDHVDAFRNKCNSLIQIKQYIKANLEYFPKIPVDQQTNNANHNEGHNIDNTEDMNKLKDLGEPNFSLDDKQIVLDEMQHDQEFQEDFGNALESKRNEVMQKLQENILIEDEKEMDIMSQRKDTQKYVAKVLEQEQKMENEEQKGDVVDNFDYQESEICSVGDVDYEQIDIPPFNIELFASFNQKLLKGDVLINVSATTIIFEIFQKIIKNIDEHIMKLIKKKEIESVDVMLFVIPYKKLELAEYLLYSAFKARYDSLFYQQQTTKDWKLLKTIYTEVDIKNPKQYLKDIKGMISNMALGGAMLTQGMKSNNSFSRFFRAIGYSTYYLAAKKDRTNQYQYFIANPNKEHLGKMFLMPDSQFVKNMYKINIPKILLKQKIYVPMLTKKLKVEEAQSYEREDLRPNNFQMPISNQTVERNFKDPSYITDKKLFVQQKMVKIRINSSIPLDVDFKTRKVKEIAIPKHQHIGCCLCFFSQRKLSKPMQRIDKIIIHIHGGGFVTTDSCLHQNYTRLWSNDLGVPVFSIDYSLAPKSPFPEPVNDCFQAYYWIMTQAKHQLGIDPQNVVLTGDSAGGHLVCAVVILAILRGFQLPTSIVLHYPALMLDLNSFFPSTLIALDDPILSTAFPPTRIMICESDPLRDPSYEFALKLKKNNVDVKLILMKDYIHGFDELDIKGGIKECRNATLITEDIFREFLDLEKPTRGK</sequence>
<dbReference type="GO" id="GO:0019433">
    <property type="term" value="P:triglyceride catabolic process"/>
    <property type="evidence" value="ECO:0007669"/>
    <property type="project" value="TreeGrafter"/>
</dbReference>
<dbReference type="OrthoDB" id="408631at2759"/>
<name>A0A077ZSX2_STYLE</name>
<evidence type="ECO:0000313" key="2">
    <source>
        <dbReference type="EMBL" id="CDW72983.1"/>
    </source>
</evidence>
<dbReference type="GO" id="GO:0004806">
    <property type="term" value="F:triacylglycerol lipase activity"/>
    <property type="evidence" value="ECO:0007669"/>
    <property type="project" value="TreeGrafter"/>
</dbReference>
<dbReference type="Proteomes" id="UP000039865">
    <property type="component" value="Unassembled WGS sequence"/>
</dbReference>
<dbReference type="PANTHER" id="PTHR23025">
    <property type="entry name" value="TRIACYLGLYCEROL LIPASE"/>
    <property type="match status" value="1"/>
</dbReference>
<dbReference type="AlphaFoldDB" id="A0A077ZSX2"/>
<dbReference type="SUPFAM" id="SSF53474">
    <property type="entry name" value="alpha/beta-Hydrolases"/>
    <property type="match status" value="1"/>
</dbReference>